<dbReference type="PRINTS" id="PR00625">
    <property type="entry name" value="JDOMAIN"/>
</dbReference>
<feature type="domain" description="J" evidence="7">
    <location>
        <begin position="56"/>
        <end position="121"/>
    </location>
</feature>
<keyword evidence="4" id="KW-0143">Chaperone</keyword>
<evidence type="ECO:0000256" key="2">
    <source>
        <dbReference type="ARBA" id="ARBA00023054"/>
    </source>
</evidence>
<evidence type="ECO:0000256" key="1">
    <source>
        <dbReference type="ARBA" id="ARBA00004370"/>
    </source>
</evidence>
<feature type="coiled-coil region" evidence="5">
    <location>
        <begin position="326"/>
        <end position="353"/>
    </location>
</feature>
<dbReference type="Proteomes" id="UP001151752">
    <property type="component" value="Chromosome 8"/>
</dbReference>
<protein>
    <recommendedName>
        <fullName evidence="7">J domain-containing protein</fullName>
    </recommendedName>
</protein>
<dbReference type="PROSITE" id="PS50076">
    <property type="entry name" value="DNAJ_2"/>
    <property type="match status" value="1"/>
</dbReference>
<dbReference type="InterPro" id="IPR018253">
    <property type="entry name" value="DnaJ_domain_CS"/>
</dbReference>
<evidence type="ECO:0000259" key="7">
    <source>
        <dbReference type="PROSITE" id="PS50076"/>
    </source>
</evidence>
<evidence type="ECO:0000313" key="8">
    <source>
        <dbReference type="EMBL" id="KAJ6768694.1"/>
    </source>
</evidence>
<dbReference type="Pfam" id="PF00226">
    <property type="entry name" value="DnaJ"/>
    <property type="match status" value="1"/>
</dbReference>
<feature type="region of interest" description="Disordered" evidence="6">
    <location>
        <begin position="18"/>
        <end position="50"/>
    </location>
</feature>
<keyword evidence="3" id="KW-0472">Membrane</keyword>
<dbReference type="InterPro" id="IPR036869">
    <property type="entry name" value="J_dom_sf"/>
</dbReference>
<dbReference type="SMART" id="SM00271">
    <property type="entry name" value="DnaJ"/>
    <property type="match status" value="1"/>
</dbReference>
<evidence type="ECO:0000256" key="5">
    <source>
        <dbReference type="SAM" id="Coils"/>
    </source>
</evidence>
<dbReference type="InterPro" id="IPR052812">
    <property type="entry name" value="Plant_DnaJ_domain"/>
</dbReference>
<evidence type="ECO:0000313" key="9">
    <source>
        <dbReference type="Proteomes" id="UP001151752"/>
    </source>
</evidence>
<dbReference type="EMBL" id="JAPFFM010000003">
    <property type="protein sequence ID" value="KAJ6768694.1"/>
    <property type="molecule type" value="Genomic_DNA"/>
</dbReference>
<dbReference type="CDD" id="cd06257">
    <property type="entry name" value="DnaJ"/>
    <property type="match status" value="1"/>
</dbReference>
<accession>A0A9Q0WKA1</accession>
<dbReference type="GO" id="GO:0016020">
    <property type="term" value="C:membrane"/>
    <property type="evidence" value="ECO:0007669"/>
    <property type="project" value="UniProtKB-SubCell"/>
</dbReference>
<name>A0A9Q0WKA1_9ROSI</name>
<proteinExistence type="predicted"/>
<evidence type="ECO:0000256" key="6">
    <source>
        <dbReference type="SAM" id="MobiDB-lite"/>
    </source>
</evidence>
<dbReference type="PANTHER" id="PTHR44272:SF3">
    <property type="entry name" value="J DOMAIN-CONTAINING PROTEIN"/>
    <property type="match status" value="1"/>
</dbReference>
<reference evidence="8" key="1">
    <citation type="submission" date="2022-11" db="EMBL/GenBank/DDBJ databases">
        <authorList>
            <person name="Hyden B.L."/>
            <person name="Feng K."/>
            <person name="Yates T."/>
            <person name="Jawdy S."/>
            <person name="Smart L.B."/>
            <person name="Muchero W."/>
        </authorList>
    </citation>
    <scope>NUCLEOTIDE SEQUENCE</scope>
    <source>
        <tissue evidence="8">Shoot tip</tissue>
    </source>
</reference>
<keyword evidence="9" id="KW-1185">Reference proteome</keyword>
<sequence>MSLIQWLTPRLLGHGKIVSKEAEEEMKRQSEGPVGGEMGSKKTESTSATPPVLRRDLYEVLSVSRDSNDQEIKTAYRKLALKYHPDKNASNPEASELFKEVTYSYSVLSDPEKRRQYDSAGFEALDVESVDVEIDLSNLGTVNTVFAALFSKLGVPIKTAISANVLEEALSGTVTVRPLPVGTSISGKVDKQCAHFFGVTINEQQAEAGIVVRVTSTALSKFKLLYFEQDANGGYGLALQEDSEKSGKVTSAGMYFLRFQVYRMDSTLNALAVVKDPDAAFFKRLEGLQPCEVSELKAGIHIFAVYGDNFFKTASYTIEALCSRTYEDTTEKLKDIEAQILRKRNELRQFETEYRNGFGTLPGSDQQIQPRKAICR</sequence>
<reference evidence="8" key="2">
    <citation type="journal article" date="2023" name="Int. J. Mol. Sci.">
        <title>De Novo Assembly and Annotation of 11 Diverse Shrub Willow (Salix) Genomes Reveals Novel Gene Organization in Sex-Linked Regions.</title>
        <authorList>
            <person name="Hyden B."/>
            <person name="Feng K."/>
            <person name="Yates T.B."/>
            <person name="Jawdy S."/>
            <person name="Cereghino C."/>
            <person name="Smart L.B."/>
            <person name="Muchero W."/>
        </authorList>
    </citation>
    <scope>NUCLEOTIDE SEQUENCE</scope>
    <source>
        <tissue evidence="8">Shoot tip</tissue>
    </source>
</reference>
<organism evidence="8 9">
    <name type="scientific">Salix koriyanagi</name>
    <dbReference type="NCBI Taxonomy" id="2511006"/>
    <lineage>
        <taxon>Eukaryota</taxon>
        <taxon>Viridiplantae</taxon>
        <taxon>Streptophyta</taxon>
        <taxon>Embryophyta</taxon>
        <taxon>Tracheophyta</taxon>
        <taxon>Spermatophyta</taxon>
        <taxon>Magnoliopsida</taxon>
        <taxon>eudicotyledons</taxon>
        <taxon>Gunneridae</taxon>
        <taxon>Pentapetalae</taxon>
        <taxon>rosids</taxon>
        <taxon>fabids</taxon>
        <taxon>Malpighiales</taxon>
        <taxon>Salicaceae</taxon>
        <taxon>Saliceae</taxon>
        <taxon>Salix</taxon>
    </lineage>
</organism>
<dbReference type="FunFam" id="1.10.287.110:FF:000097">
    <property type="entry name" value="Chaperone protein dnaJ 16"/>
    <property type="match status" value="1"/>
</dbReference>
<comment type="caution">
    <text evidence="8">The sequence shown here is derived from an EMBL/GenBank/DDBJ whole genome shotgun (WGS) entry which is preliminary data.</text>
</comment>
<feature type="compositionally biased region" description="Basic and acidic residues" evidence="6">
    <location>
        <begin position="18"/>
        <end position="30"/>
    </location>
</feature>
<dbReference type="SUPFAM" id="SSF46565">
    <property type="entry name" value="Chaperone J-domain"/>
    <property type="match status" value="1"/>
</dbReference>
<dbReference type="AlphaFoldDB" id="A0A9Q0WKA1"/>
<dbReference type="InterPro" id="IPR001623">
    <property type="entry name" value="DnaJ_domain"/>
</dbReference>
<dbReference type="Gene3D" id="1.10.287.110">
    <property type="entry name" value="DnaJ domain"/>
    <property type="match status" value="1"/>
</dbReference>
<keyword evidence="2 5" id="KW-0175">Coiled coil</keyword>
<dbReference type="PANTHER" id="PTHR44272">
    <property type="entry name" value="DNAJ DOMAIN (PROKARYOTIC HEAT SHOCK PROTEIN)"/>
    <property type="match status" value="1"/>
</dbReference>
<gene>
    <name evidence="8" type="ORF">OIU74_022370</name>
</gene>
<evidence type="ECO:0000256" key="4">
    <source>
        <dbReference type="ARBA" id="ARBA00023186"/>
    </source>
</evidence>
<evidence type="ECO:0000256" key="3">
    <source>
        <dbReference type="ARBA" id="ARBA00023136"/>
    </source>
</evidence>
<comment type="subcellular location">
    <subcellularLocation>
        <location evidence="1">Membrane</location>
    </subcellularLocation>
</comment>
<dbReference type="PROSITE" id="PS00636">
    <property type="entry name" value="DNAJ_1"/>
    <property type="match status" value="1"/>
</dbReference>